<dbReference type="EMBL" id="JAVRRA010000035">
    <property type="protein sequence ID" value="KAK5295682.1"/>
    <property type="molecule type" value="Genomic_DNA"/>
</dbReference>
<organism evidence="5 6">
    <name type="scientific">Cryomyces antarcticus</name>
    <dbReference type="NCBI Taxonomy" id="329879"/>
    <lineage>
        <taxon>Eukaryota</taxon>
        <taxon>Fungi</taxon>
        <taxon>Dikarya</taxon>
        <taxon>Ascomycota</taxon>
        <taxon>Pezizomycotina</taxon>
        <taxon>Dothideomycetes</taxon>
        <taxon>Dothideomycetes incertae sedis</taxon>
        <taxon>Cryomyces</taxon>
    </lineage>
</organism>
<feature type="transmembrane region" description="Helical" evidence="2">
    <location>
        <begin position="185"/>
        <end position="201"/>
    </location>
</feature>
<dbReference type="InterPro" id="IPR045122">
    <property type="entry name" value="Csc1-like"/>
</dbReference>
<feature type="domain" description="CSC1/OSCA1-like N-terminal transmembrane" evidence="3">
    <location>
        <begin position="58"/>
        <end position="206"/>
    </location>
</feature>
<keyword evidence="2" id="KW-1133">Transmembrane helix</keyword>
<protein>
    <submittedName>
        <fullName evidence="5">Phosphate metabolism protein 7</fullName>
    </submittedName>
</protein>
<reference evidence="5 6" key="1">
    <citation type="submission" date="2023-08" db="EMBL/GenBank/DDBJ databases">
        <title>Black Yeasts Isolated from many extreme environments.</title>
        <authorList>
            <person name="Coleine C."/>
            <person name="Stajich J.E."/>
            <person name="Selbmann L."/>
        </authorList>
    </citation>
    <scope>NUCLEOTIDE SEQUENCE [LARGE SCALE GENOMIC DNA]</scope>
    <source>
        <strain evidence="5 6">CCFEE 536</strain>
    </source>
</reference>
<feature type="transmembrane region" description="Helical" evidence="2">
    <location>
        <begin position="141"/>
        <end position="160"/>
    </location>
</feature>
<keyword evidence="6" id="KW-1185">Reference proteome</keyword>
<feature type="domain" description="CSC1/OSCA1-like cytosolic" evidence="4">
    <location>
        <begin position="230"/>
        <end position="292"/>
    </location>
</feature>
<dbReference type="InterPro" id="IPR027815">
    <property type="entry name" value="CSC1/OSCA1-like_cyt"/>
</dbReference>
<sequence>METAALSDALDVQQVFGLVSQHVNFTVPDQSSGMPSVKDIGILKEGEHRGGSSSFSTLLATLIPLLLISIPLVIAFLCLRQRVDRVYAPRTFLGVLHDEEKTPKPAFGMFNWFSQFRKLPDEFLLIHQSLDSYLFIRFFRVITRICFVGTCITWAVLIYVNGTGGGGESELGRVTISNVTDPSRYYWHALVAWIFVGYVMYTNTRETIYYINLRQAYLMTPRNASRISTRTVLFTSVPEDYRDERWIRGEYKDVERVWFATDIQELESLVSARDNLAYGLEDSEIKLSTIATKKLLRGEKHHADDPERSGSLASQWDDTTRWKKS</sequence>
<evidence type="ECO:0000259" key="4">
    <source>
        <dbReference type="Pfam" id="PF14703"/>
    </source>
</evidence>
<keyword evidence="2" id="KW-0812">Transmembrane</keyword>
<feature type="region of interest" description="Disordered" evidence="1">
    <location>
        <begin position="298"/>
        <end position="325"/>
    </location>
</feature>
<gene>
    <name evidence="5" type="primary">PHM7_1</name>
    <name evidence="5" type="ORF">LTR16_000906</name>
</gene>
<keyword evidence="2" id="KW-0472">Membrane</keyword>
<dbReference type="PANTHER" id="PTHR13018">
    <property type="entry name" value="PROBABLE MEMBRANE PROTEIN DUF221-RELATED"/>
    <property type="match status" value="1"/>
</dbReference>
<dbReference type="InterPro" id="IPR032880">
    <property type="entry name" value="CSC1/OSCA1-like_N"/>
</dbReference>
<dbReference type="Pfam" id="PF13967">
    <property type="entry name" value="RSN1_TM"/>
    <property type="match status" value="1"/>
</dbReference>
<evidence type="ECO:0000259" key="3">
    <source>
        <dbReference type="Pfam" id="PF13967"/>
    </source>
</evidence>
<dbReference type="PANTHER" id="PTHR13018:SF26">
    <property type="entry name" value="DOMAIN PROTEIN, PUTATIVE (AFU_ORTHOLOGUE AFUA_5G10920)-RELATED"/>
    <property type="match status" value="1"/>
</dbReference>
<accession>A0ABR0M8H7</accession>
<feature type="compositionally biased region" description="Basic and acidic residues" evidence="1">
    <location>
        <begin position="298"/>
        <end position="308"/>
    </location>
</feature>
<name>A0ABR0M8H7_9PEZI</name>
<evidence type="ECO:0000313" key="5">
    <source>
        <dbReference type="EMBL" id="KAK5295682.1"/>
    </source>
</evidence>
<proteinExistence type="predicted"/>
<evidence type="ECO:0000256" key="1">
    <source>
        <dbReference type="SAM" id="MobiDB-lite"/>
    </source>
</evidence>
<dbReference type="Pfam" id="PF14703">
    <property type="entry name" value="PHM7_cyt"/>
    <property type="match status" value="1"/>
</dbReference>
<feature type="transmembrane region" description="Helical" evidence="2">
    <location>
        <begin position="58"/>
        <end position="79"/>
    </location>
</feature>
<evidence type="ECO:0000256" key="2">
    <source>
        <dbReference type="SAM" id="Phobius"/>
    </source>
</evidence>
<evidence type="ECO:0000313" key="6">
    <source>
        <dbReference type="Proteomes" id="UP001357485"/>
    </source>
</evidence>
<dbReference type="Proteomes" id="UP001357485">
    <property type="component" value="Unassembled WGS sequence"/>
</dbReference>
<comment type="caution">
    <text evidence="5">The sequence shown here is derived from an EMBL/GenBank/DDBJ whole genome shotgun (WGS) entry which is preliminary data.</text>
</comment>